<feature type="region of interest" description="Disordered" evidence="1">
    <location>
        <begin position="1"/>
        <end position="64"/>
    </location>
</feature>
<protein>
    <submittedName>
        <fullName evidence="2">Uncharacterized protein</fullName>
    </submittedName>
</protein>
<evidence type="ECO:0000256" key="1">
    <source>
        <dbReference type="SAM" id="MobiDB-lite"/>
    </source>
</evidence>
<name>A0A4Z2FNM4_9TELE</name>
<comment type="caution">
    <text evidence="2">The sequence shown here is derived from an EMBL/GenBank/DDBJ whole genome shotgun (WGS) entry which is preliminary data.</text>
</comment>
<feature type="compositionally biased region" description="Basic and acidic residues" evidence="1">
    <location>
        <begin position="1"/>
        <end position="10"/>
    </location>
</feature>
<keyword evidence="3" id="KW-1185">Reference proteome</keyword>
<dbReference type="AlphaFoldDB" id="A0A4Z2FNM4"/>
<accession>A0A4Z2FNM4</accession>
<feature type="compositionally biased region" description="Basic and acidic residues" evidence="1">
    <location>
        <begin position="43"/>
        <end position="61"/>
    </location>
</feature>
<sequence length="107" mass="11805">MDELSDERRPSARRHNGVSGVINQDAAHVGGRSHGAPTAGFLWRERGNEGTRKRGNEETRKRGNSCAITARHGVEAPDRLEALRAEEEIKDGVRVKGGGRERRVLLL</sequence>
<dbReference type="EMBL" id="SRLO01001041">
    <property type="protein sequence ID" value="TNN42363.1"/>
    <property type="molecule type" value="Genomic_DNA"/>
</dbReference>
<gene>
    <name evidence="2" type="ORF">EYF80_047458</name>
</gene>
<evidence type="ECO:0000313" key="3">
    <source>
        <dbReference type="Proteomes" id="UP000314294"/>
    </source>
</evidence>
<organism evidence="2 3">
    <name type="scientific">Liparis tanakae</name>
    <name type="common">Tanaka's snailfish</name>
    <dbReference type="NCBI Taxonomy" id="230148"/>
    <lineage>
        <taxon>Eukaryota</taxon>
        <taxon>Metazoa</taxon>
        <taxon>Chordata</taxon>
        <taxon>Craniata</taxon>
        <taxon>Vertebrata</taxon>
        <taxon>Euteleostomi</taxon>
        <taxon>Actinopterygii</taxon>
        <taxon>Neopterygii</taxon>
        <taxon>Teleostei</taxon>
        <taxon>Neoteleostei</taxon>
        <taxon>Acanthomorphata</taxon>
        <taxon>Eupercaria</taxon>
        <taxon>Perciformes</taxon>
        <taxon>Cottioidei</taxon>
        <taxon>Cottales</taxon>
        <taxon>Liparidae</taxon>
        <taxon>Liparis</taxon>
    </lineage>
</organism>
<evidence type="ECO:0000313" key="2">
    <source>
        <dbReference type="EMBL" id="TNN42363.1"/>
    </source>
</evidence>
<proteinExistence type="predicted"/>
<reference evidence="2 3" key="1">
    <citation type="submission" date="2019-03" db="EMBL/GenBank/DDBJ databases">
        <title>First draft genome of Liparis tanakae, snailfish: a comprehensive survey of snailfish specific genes.</title>
        <authorList>
            <person name="Kim W."/>
            <person name="Song I."/>
            <person name="Jeong J.-H."/>
            <person name="Kim D."/>
            <person name="Kim S."/>
            <person name="Ryu S."/>
            <person name="Song J.Y."/>
            <person name="Lee S.K."/>
        </authorList>
    </citation>
    <scope>NUCLEOTIDE SEQUENCE [LARGE SCALE GENOMIC DNA]</scope>
    <source>
        <tissue evidence="2">Muscle</tissue>
    </source>
</reference>
<dbReference type="Proteomes" id="UP000314294">
    <property type="component" value="Unassembled WGS sequence"/>
</dbReference>